<dbReference type="SUPFAM" id="SSF74650">
    <property type="entry name" value="Galactose mutarotase-like"/>
    <property type="match status" value="1"/>
</dbReference>
<dbReference type="InterPro" id="IPR006104">
    <property type="entry name" value="Glyco_hydro_2_N"/>
</dbReference>
<dbReference type="InterPro" id="IPR006103">
    <property type="entry name" value="Glyco_hydro_2_cat"/>
</dbReference>
<sequence>MSALDDLHSTSPGSVSRLPPRAALHTDAPSLSLNGDWRFRWSPVASVSDAFATDDVVDDDPAWGELPVPSHWVLHGHGSPSYTNLQYPFPIDPPHPPDENPTGDHRRSFELPASFAAAGRVLLRFDGVESHFRVWLNGTLVGWSTGSRLATEFDVTELLRPGSNDLAVRVHQWSAASYLEDQDQWWLPGIFRDVTLLARPTAPIDDVFVRAGWSPTLGSAATAGTAASGRPATGSGTITFPTLDAVFPVRFAVPDLGVDVTWATADDVSPIAVEGVEPWSAELPKLYDATVSTGTDAGGTAGGETVSLRLGFRTVSIEGDRFLVNGERVVFHGVNRHETHPVRGRVFDEEHARADMALMKRNNVNAIRTSHYPPHPRVLDLADELGFWVILETDLETHGFIFTGWVGNPSDDPDWAEAYLDRVARTVERDKNHPSIVMWSLGNESGTGRNLAAMSQWVHDRDAERPVHYEGDYTGEYTDVYSRMYPTLQETESIGGGTPTPLLGCGPAEAARQRSKPFIHCEYVHAMGNGPGQIAEYEALVDRYPRLHGGFVWEWRDHGLLATTPTGEDYYAYGGDFGEVVHDGNFVMDGLVLPDDTPTPGLAEFAAVVAPVRLAVSDTTILVENRYHSASTAGLRFCWTLSRNGVVEASGRFAAGVVAARESATVPVPTEVLDAATAELAPGDELWLDLTAELAGPTAWADTGHVVARTQRLVASRGADAPRASRQGWDGDRLGDGTFSDRGALVSWKGHEVAGPRLELWRAPTDNDRLASQGGYETADPVLTHGVGDPDAPPSATRWRERGLDRLTHRLVSVSRTDSGLEQRVRVAAANSGWGLDVTHRWTLTAEGLVLQTDAVPFGAWDVTWPRIGVRFDLPASLADEDATWFGTGPLESYADSSHAARVGRFTAPVRSLGVEYSRPQETGHRPSLRSLSVGPFTVSTVGSHRAGFTLTPWTAQQIDRAEHPYELPTSDHLYLYLDAAQHGLGSRACGLDVLPEHQLWPQAFSWSVLLA</sequence>
<accession>A0ABU8YBE1</accession>
<evidence type="ECO:0000256" key="1">
    <source>
        <dbReference type="ARBA" id="ARBA00001412"/>
    </source>
</evidence>
<evidence type="ECO:0000256" key="3">
    <source>
        <dbReference type="ARBA" id="ARBA00012756"/>
    </source>
</evidence>
<dbReference type="RefSeq" id="WP_340197487.1">
    <property type="nucleotide sequence ID" value="NZ_JBBKAP010000068.1"/>
</dbReference>
<dbReference type="SUPFAM" id="SSF49785">
    <property type="entry name" value="Galactose-binding domain-like"/>
    <property type="match status" value="1"/>
</dbReference>
<evidence type="ECO:0000256" key="7">
    <source>
        <dbReference type="ARBA" id="ARBA00032230"/>
    </source>
</evidence>
<dbReference type="PROSITE" id="PS00719">
    <property type="entry name" value="GLYCOSYL_HYDROL_F2_1"/>
    <property type="match status" value="1"/>
</dbReference>
<evidence type="ECO:0000256" key="2">
    <source>
        <dbReference type="ARBA" id="ARBA00007401"/>
    </source>
</evidence>
<dbReference type="Gene3D" id="2.60.40.10">
    <property type="entry name" value="Immunoglobulins"/>
    <property type="match status" value="2"/>
</dbReference>
<organism evidence="11 12">
    <name type="scientific">Curtobacterium citreum</name>
    <dbReference type="NCBI Taxonomy" id="2036"/>
    <lineage>
        <taxon>Bacteria</taxon>
        <taxon>Bacillati</taxon>
        <taxon>Actinomycetota</taxon>
        <taxon>Actinomycetes</taxon>
        <taxon>Micrococcales</taxon>
        <taxon>Microbacteriaceae</taxon>
        <taxon>Curtobacterium</taxon>
    </lineage>
</organism>
<evidence type="ECO:0000313" key="12">
    <source>
        <dbReference type="Proteomes" id="UP001370299"/>
    </source>
</evidence>
<protein>
    <recommendedName>
        <fullName evidence="4 8">Beta-galactosidase</fullName>
        <ecNumber evidence="3 8">3.2.1.23</ecNumber>
    </recommendedName>
    <alternativeName>
        <fullName evidence="7 8">Lactase</fullName>
    </alternativeName>
</protein>
<evidence type="ECO:0000259" key="10">
    <source>
        <dbReference type="SMART" id="SM01038"/>
    </source>
</evidence>
<dbReference type="SUPFAM" id="SSF51445">
    <property type="entry name" value="(Trans)glycosidases"/>
    <property type="match status" value="1"/>
</dbReference>
<evidence type="ECO:0000313" key="11">
    <source>
        <dbReference type="EMBL" id="MEK0171333.1"/>
    </source>
</evidence>
<dbReference type="InterPro" id="IPR050347">
    <property type="entry name" value="Bact_Beta-galactosidase"/>
</dbReference>
<dbReference type="InterPro" id="IPR006102">
    <property type="entry name" value="Ig-like_GH2"/>
</dbReference>
<dbReference type="EMBL" id="JBBLYY010000041">
    <property type="protein sequence ID" value="MEK0171333.1"/>
    <property type="molecule type" value="Genomic_DNA"/>
</dbReference>
<dbReference type="EC" id="3.2.1.23" evidence="3 8"/>
<dbReference type="InterPro" id="IPR036156">
    <property type="entry name" value="Beta-gal/glucu_dom_sf"/>
</dbReference>
<keyword evidence="12" id="KW-1185">Reference proteome</keyword>
<dbReference type="Pfam" id="PF00703">
    <property type="entry name" value="Glyco_hydro_2"/>
    <property type="match status" value="1"/>
</dbReference>
<dbReference type="SUPFAM" id="SSF49303">
    <property type="entry name" value="beta-Galactosidase/glucuronidase domain"/>
    <property type="match status" value="2"/>
</dbReference>
<dbReference type="InterPro" id="IPR023230">
    <property type="entry name" value="Glyco_hydro_2_CS"/>
</dbReference>
<dbReference type="InterPro" id="IPR011013">
    <property type="entry name" value="Gal_mutarotase_sf_dom"/>
</dbReference>
<evidence type="ECO:0000256" key="4">
    <source>
        <dbReference type="ARBA" id="ARBA00013303"/>
    </source>
</evidence>
<comment type="catalytic activity">
    <reaction evidence="1 8">
        <text>Hydrolysis of terminal non-reducing beta-D-galactose residues in beta-D-galactosides.</text>
        <dbReference type="EC" id="3.2.1.23"/>
    </reaction>
</comment>
<evidence type="ECO:0000256" key="9">
    <source>
        <dbReference type="SAM" id="MobiDB-lite"/>
    </source>
</evidence>
<gene>
    <name evidence="11" type="ORF">WMN62_07620</name>
</gene>
<dbReference type="InterPro" id="IPR023232">
    <property type="entry name" value="Glyco_hydro_2_AS"/>
</dbReference>
<dbReference type="Pfam" id="PF02837">
    <property type="entry name" value="Glyco_hydro_2_N"/>
    <property type="match status" value="1"/>
</dbReference>
<keyword evidence="5 8" id="KW-0378">Hydrolase</keyword>
<keyword evidence="6 8" id="KW-0326">Glycosidase</keyword>
<feature type="domain" description="Beta galactosidase small chain/" evidence="10">
    <location>
        <begin position="733"/>
        <end position="1012"/>
    </location>
</feature>
<reference evidence="11 12" key="1">
    <citation type="submission" date="2024-03" db="EMBL/GenBank/DDBJ databases">
        <title>Whole genomes of four grape xylem sap localized bacterial endophytes.</title>
        <authorList>
            <person name="Kumar G."/>
            <person name="Savka M.A."/>
        </authorList>
    </citation>
    <scope>NUCLEOTIDE SEQUENCE [LARGE SCALE GENOMIC DNA]</scope>
    <source>
        <strain evidence="11 12">RIT_GXS8</strain>
    </source>
</reference>
<dbReference type="PROSITE" id="PS00608">
    <property type="entry name" value="GLYCOSYL_HYDROL_F2_2"/>
    <property type="match status" value="1"/>
</dbReference>
<dbReference type="PANTHER" id="PTHR46323:SF2">
    <property type="entry name" value="BETA-GALACTOSIDASE"/>
    <property type="match status" value="1"/>
</dbReference>
<dbReference type="Gene3D" id="2.70.98.10">
    <property type="match status" value="1"/>
</dbReference>
<dbReference type="Pfam" id="PF16353">
    <property type="entry name" value="LacZ_4"/>
    <property type="match status" value="1"/>
</dbReference>
<dbReference type="Proteomes" id="UP001370299">
    <property type="component" value="Unassembled WGS sequence"/>
</dbReference>
<dbReference type="InterPro" id="IPR017853">
    <property type="entry name" value="GH"/>
</dbReference>
<evidence type="ECO:0000256" key="8">
    <source>
        <dbReference type="RuleBase" id="RU361154"/>
    </source>
</evidence>
<proteinExistence type="inferred from homology"/>
<dbReference type="SMART" id="SM01038">
    <property type="entry name" value="Bgal_small_N"/>
    <property type="match status" value="1"/>
</dbReference>
<name>A0ABU8YBE1_9MICO</name>
<feature type="region of interest" description="Disordered" evidence="9">
    <location>
        <begin position="1"/>
        <end position="21"/>
    </location>
</feature>
<comment type="similarity">
    <text evidence="2 8">Belongs to the glycosyl hydrolase 2 family.</text>
</comment>
<dbReference type="InterPro" id="IPR004199">
    <property type="entry name" value="B-gal_small/dom_5"/>
</dbReference>
<dbReference type="Gene3D" id="3.20.20.80">
    <property type="entry name" value="Glycosidases"/>
    <property type="match status" value="1"/>
</dbReference>
<dbReference type="InterPro" id="IPR032312">
    <property type="entry name" value="LacZ_4"/>
</dbReference>
<comment type="caution">
    <text evidence="11">The sequence shown here is derived from an EMBL/GenBank/DDBJ whole genome shotgun (WGS) entry which is preliminary data.</text>
</comment>
<dbReference type="GO" id="GO:0016787">
    <property type="term" value="F:hydrolase activity"/>
    <property type="evidence" value="ECO:0007669"/>
    <property type="project" value="UniProtKB-KW"/>
</dbReference>
<dbReference type="Pfam" id="PF02836">
    <property type="entry name" value="Glyco_hydro_2_C"/>
    <property type="match status" value="1"/>
</dbReference>
<dbReference type="InterPro" id="IPR006101">
    <property type="entry name" value="Glyco_hydro_2"/>
</dbReference>
<evidence type="ECO:0000256" key="5">
    <source>
        <dbReference type="ARBA" id="ARBA00022801"/>
    </source>
</evidence>
<dbReference type="InterPro" id="IPR013783">
    <property type="entry name" value="Ig-like_fold"/>
</dbReference>
<dbReference type="Gene3D" id="2.60.120.260">
    <property type="entry name" value="Galactose-binding domain-like"/>
    <property type="match status" value="1"/>
</dbReference>
<dbReference type="InterPro" id="IPR008979">
    <property type="entry name" value="Galactose-bd-like_sf"/>
</dbReference>
<dbReference type="Pfam" id="PF02929">
    <property type="entry name" value="Bgal_small_N"/>
    <property type="match status" value="1"/>
</dbReference>
<dbReference type="PRINTS" id="PR00132">
    <property type="entry name" value="GLHYDRLASE2"/>
</dbReference>
<dbReference type="InterPro" id="IPR014718">
    <property type="entry name" value="GH-type_carb-bd"/>
</dbReference>
<evidence type="ECO:0000256" key="6">
    <source>
        <dbReference type="ARBA" id="ARBA00023295"/>
    </source>
</evidence>
<dbReference type="PANTHER" id="PTHR46323">
    <property type="entry name" value="BETA-GALACTOSIDASE"/>
    <property type="match status" value="1"/>
</dbReference>